<keyword evidence="15" id="KW-1185">Reference proteome</keyword>
<comment type="subcellular location">
    <subcellularLocation>
        <location evidence="1">Membrane</location>
    </subcellularLocation>
</comment>
<proteinExistence type="predicted"/>
<dbReference type="Proteomes" id="UP000663882">
    <property type="component" value="Unassembled WGS sequence"/>
</dbReference>
<protein>
    <submittedName>
        <fullName evidence="10">Uncharacterized protein</fullName>
    </submittedName>
</protein>
<evidence type="ECO:0000256" key="1">
    <source>
        <dbReference type="ARBA" id="ARBA00004370"/>
    </source>
</evidence>
<evidence type="ECO:0000313" key="10">
    <source>
        <dbReference type="EMBL" id="CAF1271973.1"/>
    </source>
</evidence>
<dbReference type="EMBL" id="CAJNOU010001940">
    <property type="protein sequence ID" value="CAF1271973.1"/>
    <property type="molecule type" value="Genomic_DNA"/>
</dbReference>
<feature type="compositionally biased region" description="Basic residues" evidence="5">
    <location>
        <begin position="50"/>
        <end position="59"/>
    </location>
</feature>
<dbReference type="Proteomes" id="UP000663836">
    <property type="component" value="Unassembled WGS sequence"/>
</dbReference>
<feature type="region of interest" description="Disordered" evidence="5">
    <location>
        <begin position="1"/>
        <end position="83"/>
    </location>
</feature>
<dbReference type="EMBL" id="CAJOAX010000011">
    <property type="protein sequence ID" value="CAF3477759.1"/>
    <property type="molecule type" value="Genomic_DNA"/>
</dbReference>
<dbReference type="EMBL" id="CAJOBE010001792">
    <property type="protein sequence ID" value="CAF3775067.1"/>
    <property type="molecule type" value="Genomic_DNA"/>
</dbReference>
<evidence type="ECO:0000313" key="9">
    <source>
        <dbReference type="EMBL" id="CAF1175758.1"/>
    </source>
</evidence>
<evidence type="ECO:0000313" key="6">
    <source>
        <dbReference type="EMBL" id="CAF0822218.1"/>
    </source>
</evidence>
<dbReference type="EMBL" id="CAJOBD010000216">
    <property type="protein sequence ID" value="CAF3615924.1"/>
    <property type="molecule type" value="Genomic_DNA"/>
</dbReference>
<dbReference type="Proteomes" id="UP000663874">
    <property type="component" value="Unassembled WGS sequence"/>
</dbReference>
<evidence type="ECO:0000256" key="2">
    <source>
        <dbReference type="ARBA" id="ARBA00022692"/>
    </source>
</evidence>
<dbReference type="OrthoDB" id="10053702at2759"/>
<name>A0A815BMW0_9BILA</name>
<keyword evidence="4" id="KW-0472">Membrane</keyword>
<accession>A0A815BMW0</accession>
<keyword evidence="2" id="KW-0812">Transmembrane</keyword>
<evidence type="ECO:0000313" key="11">
    <source>
        <dbReference type="EMBL" id="CAF1287642.1"/>
    </source>
</evidence>
<dbReference type="InterPro" id="IPR038599">
    <property type="entry name" value="LAP1C-like_C_sf"/>
</dbReference>
<dbReference type="Proteomes" id="UP000663889">
    <property type="component" value="Unassembled WGS sequence"/>
</dbReference>
<dbReference type="Proteomes" id="UP000663854">
    <property type="component" value="Unassembled WGS sequence"/>
</dbReference>
<evidence type="ECO:0000313" key="13">
    <source>
        <dbReference type="EMBL" id="CAF3615924.1"/>
    </source>
</evidence>
<dbReference type="AlphaFoldDB" id="A0A815BMW0"/>
<dbReference type="Proteomes" id="UP000663870">
    <property type="component" value="Unassembled WGS sequence"/>
</dbReference>
<dbReference type="EMBL" id="CAJNOL010000691">
    <property type="protein sequence ID" value="CAF1168205.1"/>
    <property type="molecule type" value="Genomic_DNA"/>
</dbReference>
<evidence type="ECO:0000313" key="16">
    <source>
        <dbReference type="Proteomes" id="UP000663889"/>
    </source>
</evidence>
<dbReference type="Gene3D" id="3.40.50.12190">
    <property type="match status" value="1"/>
</dbReference>
<dbReference type="Proteomes" id="UP000663823">
    <property type="component" value="Unassembled WGS sequence"/>
</dbReference>
<dbReference type="EMBL" id="CAJNOO010000695">
    <property type="protein sequence ID" value="CAF1013050.1"/>
    <property type="molecule type" value="Genomic_DNA"/>
</dbReference>
<sequence>MNSEDLTIEESKPRRRKSFTPPASSSSESKNKSDENNSDKIEPQDDIKNIKKQIHHRKNVKSDKNDDNLSEDEDEQPMSSTQRVSLIIKNESDSIVNNISSKKNLSVWKNLCIVVIIVIIIKFLFSNENSNTPSNDNNWRLKVDPNNTLSHYQRHVVRASLKPILDKSSTKLQDEEDSVSTLLILSSNEEYAAKLARCILRLVNTEIYKDQISTEIDLQSHRGGKLRLDSNLKYLLSAGGDIRAVLLRHIDDNSSSDAFERLRLLFAYCDGENPVIPHRLIIMTATSDSVDETELREKFKIRWPKEHDFVDALMSRISGHTLYVENDQKSIC</sequence>
<dbReference type="Proteomes" id="UP000663864">
    <property type="component" value="Unassembled WGS sequence"/>
</dbReference>
<dbReference type="GO" id="GO:0016020">
    <property type="term" value="C:membrane"/>
    <property type="evidence" value="ECO:0007669"/>
    <property type="project" value="UniProtKB-SubCell"/>
</dbReference>
<evidence type="ECO:0000256" key="4">
    <source>
        <dbReference type="ARBA" id="ARBA00023136"/>
    </source>
</evidence>
<dbReference type="EMBL" id="CAJNOH010000059">
    <property type="protein sequence ID" value="CAF0822218.1"/>
    <property type="molecule type" value="Genomic_DNA"/>
</dbReference>
<evidence type="ECO:0000313" key="12">
    <source>
        <dbReference type="EMBL" id="CAF3477759.1"/>
    </source>
</evidence>
<keyword evidence="3" id="KW-1133">Transmembrane helix</keyword>
<gene>
    <name evidence="14" type="ORF">FNK824_LOCUS13587</name>
    <name evidence="13" type="ORF">JBS370_LOCUS4536</name>
    <name evidence="8" type="ORF">JXQ802_LOCUS22643</name>
    <name evidence="9" type="ORF">JXQ802_LOCUS23060</name>
    <name evidence="12" type="ORF">OTI717_LOCUS332</name>
    <name evidence="6" type="ORF">PYM288_LOCUS5645</name>
    <name evidence="7" type="ORF">RFH988_LOCUS14785</name>
    <name evidence="10" type="ORF">SEV965_LOCUS24800</name>
    <name evidence="11" type="ORF">ZHD862_LOCUS27274</name>
</gene>
<evidence type="ECO:0000313" key="14">
    <source>
        <dbReference type="EMBL" id="CAF3775067.1"/>
    </source>
</evidence>
<dbReference type="EMBL" id="CAJNOT010002137">
    <property type="protein sequence ID" value="CAF1287642.1"/>
    <property type="molecule type" value="Genomic_DNA"/>
</dbReference>
<reference evidence="10" key="1">
    <citation type="submission" date="2021-02" db="EMBL/GenBank/DDBJ databases">
        <authorList>
            <person name="Nowell W R."/>
        </authorList>
    </citation>
    <scope>NUCLEOTIDE SEQUENCE</scope>
</reference>
<evidence type="ECO:0000256" key="5">
    <source>
        <dbReference type="SAM" id="MobiDB-lite"/>
    </source>
</evidence>
<organism evidence="10 16">
    <name type="scientific">Rotaria sordida</name>
    <dbReference type="NCBI Taxonomy" id="392033"/>
    <lineage>
        <taxon>Eukaryota</taxon>
        <taxon>Metazoa</taxon>
        <taxon>Spiralia</taxon>
        <taxon>Gnathifera</taxon>
        <taxon>Rotifera</taxon>
        <taxon>Eurotatoria</taxon>
        <taxon>Bdelloidea</taxon>
        <taxon>Philodinida</taxon>
        <taxon>Philodinidae</taxon>
        <taxon>Rotaria</taxon>
    </lineage>
</organism>
<evidence type="ECO:0000256" key="3">
    <source>
        <dbReference type="ARBA" id="ARBA00022989"/>
    </source>
</evidence>
<dbReference type="EMBL" id="CAJNOL010000715">
    <property type="protein sequence ID" value="CAF1175758.1"/>
    <property type="molecule type" value="Genomic_DNA"/>
</dbReference>
<feature type="compositionally biased region" description="Basic and acidic residues" evidence="5">
    <location>
        <begin position="29"/>
        <end position="49"/>
    </location>
</feature>
<evidence type="ECO:0000313" key="15">
    <source>
        <dbReference type="Proteomes" id="UP000663870"/>
    </source>
</evidence>
<evidence type="ECO:0000313" key="8">
    <source>
        <dbReference type="EMBL" id="CAF1168205.1"/>
    </source>
</evidence>
<evidence type="ECO:0000313" key="7">
    <source>
        <dbReference type="EMBL" id="CAF1013050.1"/>
    </source>
</evidence>
<comment type="caution">
    <text evidence="10">The sequence shown here is derived from an EMBL/GenBank/DDBJ whole genome shotgun (WGS) entry which is preliminary data.</text>
</comment>